<name>A0ABQ6MQ29_9STRA</name>
<comment type="caution">
    <text evidence="2">The sequence shown here is derived from an EMBL/GenBank/DDBJ whole genome shotgun (WGS) entry which is preliminary data.</text>
</comment>
<proteinExistence type="predicted"/>
<protein>
    <submittedName>
        <fullName evidence="2">Uncharacterized protein</fullName>
    </submittedName>
</protein>
<reference evidence="2 3" key="1">
    <citation type="journal article" date="2023" name="Commun. Biol.">
        <title>Genome analysis of Parmales, the sister group of diatoms, reveals the evolutionary specialization of diatoms from phago-mixotrophs to photoautotrophs.</title>
        <authorList>
            <person name="Ban H."/>
            <person name="Sato S."/>
            <person name="Yoshikawa S."/>
            <person name="Yamada K."/>
            <person name="Nakamura Y."/>
            <person name="Ichinomiya M."/>
            <person name="Sato N."/>
            <person name="Blanc-Mathieu R."/>
            <person name="Endo H."/>
            <person name="Kuwata A."/>
            <person name="Ogata H."/>
        </authorList>
    </citation>
    <scope>NUCLEOTIDE SEQUENCE [LARGE SCALE GENOMIC DNA]</scope>
</reference>
<accession>A0ABQ6MQ29</accession>
<organism evidence="2 3">
    <name type="scientific">Tetraparma gracilis</name>
    <dbReference type="NCBI Taxonomy" id="2962635"/>
    <lineage>
        <taxon>Eukaryota</taxon>
        <taxon>Sar</taxon>
        <taxon>Stramenopiles</taxon>
        <taxon>Ochrophyta</taxon>
        <taxon>Bolidophyceae</taxon>
        <taxon>Parmales</taxon>
        <taxon>Triparmaceae</taxon>
        <taxon>Tetraparma</taxon>
    </lineage>
</organism>
<evidence type="ECO:0000313" key="2">
    <source>
        <dbReference type="EMBL" id="GMI30593.1"/>
    </source>
</evidence>
<evidence type="ECO:0000313" key="3">
    <source>
        <dbReference type="Proteomes" id="UP001165060"/>
    </source>
</evidence>
<dbReference type="EMBL" id="BRYB01003110">
    <property type="protein sequence ID" value="GMI30593.1"/>
    <property type="molecule type" value="Genomic_DNA"/>
</dbReference>
<feature type="compositionally biased region" description="Basic residues" evidence="1">
    <location>
        <begin position="108"/>
        <end position="121"/>
    </location>
</feature>
<evidence type="ECO:0000256" key="1">
    <source>
        <dbReference type="SAM" id="MobiDB-lite"/>
    </source>
</evidence>
<sequence length="144" mass="15085">MGKSIRSKVMKKNRSYLRSTIGVAADEAARVHTKKATDAVLAQGSGESLSKLGGLFGGAHAAMDVGVGEALGVSDPEEPVRVEKKKGAVPASKKHAKAVMAGGDAAKRARLTVSKKNKRGQTKNGFSTNKAKPRVARKRGMAKF</sequence>
<dbReference type="Proteomes" id="UP001165060">
    <property type="component" value="Unassembled WGS sequence"/>
</dbReference>
<feature type="compositionally biased region" description="Basic residues" evidence="1">
    <location>
        <begin position="131"/>
        <end position="144"/>
    </location>
</feature>
<gene>
    <name evidence="2" type="ORF">TeGR_g6032</name>
</gene>
<keyword evidence="3" id="KW-1185">Reference proteome</keyword>
<feature type="region of interest" description="Disordered" evidence="1">
    <location>
        <begin position="76"/>
        <end position="144"/>
    </location>
</feature>